<feature type="region of interest" description="Disordered" evidence="6">
    <location>
        <begin position="360"/>
        <end position="383"/>
    </location>
</feature>
<proteinExistence type="predicted"/>
<dbReference type="InterPro" id="IPR025610">
    <property type="entry name" value="MYC/MYB_N"/>
</dbReference>
<dbReference type="Pfam" id="PF23176">
    <property type="entry name" value="bHLH_LHW"/>
    <property type="match status" value="1"/>
</dbReference>
<evidence type="ECO:0000256" key="3">
    <source>
        <dbReference type="ARBA" id="ARBA00023015"/>
    </source>
</evidence>
<evidence type="ECO:0000256" key="6">
    <source>
        <dbReference type="SAM" id="MobiDB-lite"/>
    </source>
</evidence>
<evidence type="ECO:0000259" key="8">
    <source>
        <dbReference type="PROSITE" id="PS50888"/>
    </source>
</evidence>
<keyword evidence="10" id="KW-1185">Reference proteome</keyword>
<dbReference type="GO" id="GO:0003700">
    <property type="term" value="F:DNA-binding transcription factor activity"/>
    <property type="evidence" value="ECO:0007669"/>
    <property type="project" value="InterPro"/>
</dbReference>
<dbReference type="PANTHER" id="PTHR46196:SF2">
    <property type="entry name" value="TRANSCRIPTION FACTOR BHLH157"/>
    <property type="match status" value="1"/>
</dbReference>
<dbReference type="AlphaFoldDB" id="A0A5N6MW76"/>
<dbReference type="InterPro" id="IPR036249">
    <property type="entry name" value="Thioredoxin-like_sf"/>
</dbReference>
<feature type="compositionally biased region" description="Basic residues" evidence="6">
    <location>
        <begin position="366"/>
        <end position="377"/>
    </location>
</feature>
<comment type="subcellular location">
    <subcellularLocation>
        <location evidence="1">Nucleus</location>
    </subcellularLocation>
</comment>
<keyword evidence="2" id="KW-0833">Ubl conjugation pathway</keyword>
<protein>
    <recommendedName>
        <fullName evidence="11">UBX domain-containing protein</fullName>
    </recommendedName>
</protein>
<dbReference type="InterPro" id="IPR043561">
    <property type="entry name" value="LHW-like"/>
</dbReference>
<dbReference type="Gene3D" id="3.10.20.90">
    <property type="entry name" value="Phosphatidylinositol 3-kinase Catalytic Subunit, Chain A, domain 1"/>
    <property type="match status" value="1"/>
</dbReference>
<dbReference type="SUPFAM" id="SSF52833">
    <property type="entry name" value="Thioredoxin-like"/>
    <property type="match status" value="1"/>
</dbReference>
<dbReference type="Gene3D" id="3.40.30.10">
    <property type="entry name" value="Glutaredoxin"/>
    <property type="match status" value="1"/>
</dbReference>
<evidence type="ECO:0000256" key="5">
    <source>
        <dbReference type="ARBA" id="ARBA00023242"/>
    </source>
</evidence>
<keyword evidence="4" id="KW-0804">Transcription</keyword>
<dbReference type="EMBL" id="SZYD01000014">
    <property type="protein sequence ID" value="KAD4178441.1"/>
    <property type="molecule type" value="Genomic_DNA"/>
</dbReference>
<evidence type="ECO:0000259" key="7">
    <source>
        <dbReference type="PROSITE" id="PS50033"/>
    </source>
</evidence>
<dbReference type="InterPro" id="IPR006577">
    <property type="entry name" value="UAS"/>
</dbReference>
<evidence type="ECO:0000256" key="2">
    <source>
        <dbReference type="ARBA" id="ARBA00022786"/>
    </source>
</evidence>
<evidence type="ECO:0000256" key="4">
    <source>
        <dbReference type="ARBA" id="ARBA00023163"/>
    </source>
</evidence>
<organism evidence="9 10">
    <name type="scientific">Mikania micrantha</name>
    <name type="common">bitter vine</name>
    <dbReference type="NCBI Taxonomy" id="192012"/>
    <lineage>
        <taxon>Eukaryota</taxon>
        <taxon>Viridiplantae</taxon>
        <taxon>Streptophyta</taxon>
        <taxon>Embryophyta</taxon>
        <taxon>Tracheophyta</taxon>
        <taxon>Spermatophyta</taxon>
        <taxon>Magnoliopsida</taxon>
        <taxon>eudicotyledons</taxon>
        <taxon>Gunneridae</taxon>
        <taxon>Pentapetalae</taxon>
        <taxon>asterids</taxon>
        <taxon>campanulids</taxon>
        <taxon>Asterales</taxon>
        <taxon>Asteraceae</taxon>
        <taxon>Asteroideae</taxon>
        <taxon>Heliantheae alliance</taxon>
        <taxon>Eupatorieae</taxon>
        <taxon>Mikania</taxon>
    </lineage>
</organism>
<dbReference type="InterPro" id="IPR011598">
    <property type="entry name" value="bHLH_dom"/>
</dbReference>
<dbReference type="GO" id="GO:0005634">
    <property type="term" value="C:nucleus"/>
    <property type="evidence" value="ECO:0007669"/>
    <property type="project" value="UniProtKB-SubCell"/>
</dbReference>
<name>A0A5N6MW76_9ASTR</name>
<dbReference type="SUPFAM" id="SSF47459">
    <property type="entry name" value="HLH, helix-loop-helix DNA-binding domain"/>
    <property type="match status" value="1"/>
</dbReference>
<dbReference type="GO" id="GO:0046983">
    <property type="term" value="F:protein dimerization activity"/>
    <property type="evidence" value="ECO:0007669"/>
    <property type="project" value="InterPro"/>
</dbReference>
<feature type="region of interest" description="Disordered" evidence="6">
    <location>
        <begin position="875"/>
        <end position="907"/>
    </location>
</feature>
<gene>
    <name evidence="9" type="ORF">E3N88_27032</name>
</gene>
<dbReference type="InterPro" id="IPR029071">
    <property type="entry name" value="Ubiquitin-like_domsf"/>
</dbReference>
<feature type="domain" description="UBX" evidence="7">
    <location>
        <begin position="933"/>
        <end position="1011"/>
    </location>
</feature>
<accession>A0A5N6MW76</accession>
<dbReference type="PROSITE" id="PS50033">
    <property type="entry name" value="UBX"/>
    <property type="match status" value="1"/>
</dbReference>
<dbReference type="Proteomes" id="UP000326396">
    <property type="component" value="Linkage Group LG4"/>
</dbReference>
<dbReference type="PANTHER" id="PTHR46196">
    <property type="entry name" value="TRANSCRIPTION FACTOR BHLH155-LIKE ISOFORM X1-RELATED"/>
    <property type="match status" value="1"/>
</dbReference>
<dbReference type="PROSITE" id="PS50888">
    <property type="entry name" value="BHLH"/>
    <property type="match status" value="1"/>
</dbReference>
<dbReference type="CDD" id="cd14353">
    <property type="entry name" value="UBA_FAF"/>
    <property type="match status" value="1"/>
</dbReference>
<sequence length="1014" mass="112830">MNTLKKHSVVQNVLKNLCCSYGWCYGAFWSYGQPNSIILNLQDTYFEEKFGSLVDNLLLQVPFGGGIIGQAAYTNKHMWMCSEDHYREQIFSGSIWDMFLDDYELRCQISSGMKTIAVIPVEPLGVVQFGSTSKIPERIEFVNETKRMFQEIVNGGTSATGLTSVNGQSYNQNQPIISSVESCFTGGDGKLIKPDSSSSVFYEPSDFGIPNEFFQTEDFNVSQWFPPLNPISYDGKQESVNVSCSDVDLLGNNGDLRDILAPILTRSQPGLESYNHVDHTALGPKEMLFSKLGIQELLEGVSGISNASSGCGIEDQVSVKRRKTGNYMWEEAMHRPKPDLRMVDGCSMSGSSMVLQAKNHVEPPKPVKKKAKPGTRPRPKDRQQILDRMAELRQLIPNGEKMSIDCLLDRTIKHMIFLQNVTKQADKIKQADERKMSKANAQDPSTNGVTWACEFGGRTMVCPLMVEDLGGHGQMLIEMLYEEKGLFLEIVDMIRRFGLIILKGVMEDRDDYTWARFIVEHEANKHVTRHDIFTALVQFLQTTVARVDERCTNSANLQLDEFHQDEIQNLVNLVDMNYCRMSDAADKLSYFQAITGVQDVDLCTEILAAHGWNLGLAISNFTSTSHSDDNNPTTTSFVANIAHTSHNAGAIERHEQSPIVNNGPPGLVWNIVTLPISIISGSLGLVSSAIGIGFWVVGGVLSCSLGVIGFSNSARNGESSSGSWVPEADAGSEARRFVSMFEREYGDRHLNFVPEETLCSEVLSAFINENFVAWGGSIKASEGFKMSNSLKASKFPSCAVVMAVANQKIALLMKVEGAKSPEEMFTVLQRVLEESSTVLVAARLEAEERINNTRLREEQDAAYQAALEADQARECQRKEEQERLAREAAEAERKQKEKDKAREKAAREAAEREYALVKLREEKASSLGPEPEKGPYVTQVLVRLPDGERKGRRFNCTDTIQSIYDFVDSSSSLEIGNYTFATNLPRVLYGREKLSSTLKESGLHPQVSLFVELN</sequence>
<feature type="domain" description="BHLH" evidence="8">
    <location>
        <begin position="369"/>
        <end position="418"/>
    </location>
</feature>
<dbReference type="Pfam" id="PF00789">
    <property type="entry name" value="UBX"/>
    <property type="match status" value="1"/>
</dbReference>
<dbReference type="Pfam" id="PF14555">
    <property type="entry name" value="UBA_4"/>
    <property type="match status" value="1"/>
</dbReference>
<dbReference type="OrthoDB" id="1883654at2759"/>
<keyword evidence="5" id="KW-0539">Nucleus</keyword>
<comment type="caution">
    <text evidence="9">The sequence shown here is derived from an EMBL/GenBank/DDBJ whole genome shotgun (WGS) entry which is preliminary data.</text>
</comment>
<evidence type="ECO:0000256" key="1">
    <source>
        <dbReference type="ARBA" id="ARBA00004123"/>
    </source>
</evidence>
<dbReference type="SMART" id="SM00594">
    <property type="entry name" value="UAS"/>
    <property type="match status" value="1"/>
</dbReference>
<dbReference type="SMART" id="SM00166">
    <property type="entry name" value="UBX"/>
    <property type="match status" value="1"/>
</dbReference>
<dbReference type="InterPro" id="IPR036638">
    <property type="entry name" value="HLH_DNA-bd_sf"/>
</dbReference>
<keyword evidence="3" id="KW-0805">Transcription regulation</keyword>
<dbReference type="SUPFAM" id="SSF54236">
    <property type="entry name" value="Ubiquitin-like"/>
    <property type="match status" value="1"/>
</dbReference>
<dbReference type="Pfam" id="PF14215">
    <property type="entry name" value="bHLH-MYC_N"/>
    <property type="match status" value="1"/>
</dbReference>
<evidence type="ECO:0000313" key="9">
    <source>
        <dbReference type="EMBL" id="KAD4178441.1"/>
    </source>
</evidence>
<evidence type="ECO:0000313" key="10">
    <source>
        <dbReference type="Proteomes" id="UP000326396"/>
    </source>
</evidence>
<reference evidence="9 10" key="1">
    <citation type="submission" date="2019-05" db="EMBL/GenBank/DDBJ databases">
        <title>Mikania micrantha, genome provides insights into the molecular mechanism of rapid growth.</title>
        <authorList>
            <person name="Liu B."/>
        </authorList>
    </citation>
    <scope>NUCLEOTIDE SEQUENCE [LARGE SCALE GENOMIC DNA]</scope>
    <source>
        <strain evidence="9">NLD-2019</strain>
        <tissue evidence="9">Leaf</tissue>
    </source>
</reference>
<dbReference type="InterPro" id="IPR001012">
    <property type="entry name" value="UBX_dom"/>
</dbReference>
<evidence type="ECO:0008006" key="11">
    <source>
        <dbReference type="Google" id="ProtNLM"/>
    </source>
</evidence>
<dbReference type="CDD" id="cd01767">
    <property type="entry name" value="UBX"/>
    <property type="match status" value="1"/>
</dbReference>
<dbReference type="Gene3D" id="1.10.8.10">
    <property type="entry name" value="DNA helicase RuvA subunit, C-terminal domain"/>
    <property type="match status" value="1"/>
</dbReference>